<accession>A0A7J8I8E7</accession>
<organism evidence="1 2">
    <name type="scientific">Molossus molossus</name>
    <name type="common">Pallas' mastiff bat</name>
    <name type="synonym">Vespertilio molossus</name>
    <dbReference type="NCBI Taxonomy" id="27622"/>
    <lineage>
        <taxon>Eukaryota</taxon>
        <taxon>Metazoa</taxon>
        <taxon>Chordata</taxon>
        <taxon>Craniata</taxon>
        <taxon>Vertebrata</taxon>
        <taxon>Euteleostomi</taxon>
        <taxon>Mammalia</taxon>
        <taxon>Eutheria</taxon>
        <taxon>Laurasiatheria</taxon>
        <taxon>Chiroptera</taxon>
        <taxon>Yangochiroptera</taxon>
        <taxon>Molossidae</taxon>
        <taxon>Molossus</taxon>
    </lineage>
</organism>
<keyword evidence="2" id="KW-1185">Reference proteome</keyword>
<reference evidence="1 2" key="1">
    <citation type="journal article" date="2020" name="Nature">
        <title>Six reference-quality genomes reveal evolution of bat adaptations.</title>
        <authorList>
            <person name="Jebb D."/>
            <person name="Huang Z."/>
            <person name="Pippel M."/>
            <person name="Hughes G.M."/>
            <person name="Lavrichenko K."/>
            <person name="Devanna P."/>
            <person name="Winkler S."/>
            <person name="Jermiin L.S."/>
            <person name="Skirmuntt E.C."/>
            <person name="Katzourakis A."/>
            <person name="Burkitt-Gray L."/>
            <person name="Ray D.A."/>
            <person name="Sullivan K.A.M."/>
            <person name="Roscito J.G."/>
            <person name="Kirilenko B.M."/>
            <person name="Davalos L.M."/>
            <person name="Corthals A.P."/>
            <person name="Power M.L."/>
            <person name="Jones G."/>
            <person name="Ransome R.D."/>
            <person name="Dechmann D.K.N."/>
            <person name="Locatelli A.G."/>
            <person name="Puechmaille S.J."/>
            <person name="Fedrigo O."/>
            <person name="Jarvis E.D."/>
            <person name="Hiller M."/>
            <person name="Vernes S.C."/>
            <person name="Myers E.W."/>
            <person name="Teeling E.C."/>
        </authorList>
    </citation>
    <scope>NUCLEOTIDE SEQUENCE [LARGE SCALE GENOMIC DNA]</scope>
    <source>
        <strain evidence="1">MMolMol1</strain>
        <tissue evidence="1">Muscle</tissue>
    </source>
</reference>
<dbReference type="InParanoid" id="A0A7J8I8E7"/>
<sequence>MKMPRPSMTTAKHPERILVTGRNPHFSSISYCDVQRCQPRRKAELVHFSSYSTVKKINLDKSVFLSGNLEILAGGVDNIVLRSQVNSLHPSDLLTAESSEKEGRDYYINRVRLITCKSFS</sequence>
<dbReference type="Proteomes" id="UP000550707">
    <property type="component" value="Unassembled WGS sequence"/>
</dbReference>
<protein>
    <submittedName>
        <fullName evidence="1">Uncharacterized protein</fullName>
    </submittedName>
</protein>
<dbReference type="AlphaFoldDB" id="A0A7J8I8E7"/>
<proteinExistence type="predicted"/>
<comment type="caution">
    <text evidence="1">The sequence shown here is derived from an EMBL/GenBank/DDBJ whole genome shotgun (WGS) entry which is preliminary data.</text>
</comment>
<gene>
    <name evidence="1" type="ORF">HJG59_010711</name>
</gene>
<name>A0A7J8I8E7_MOLMO</name>
<evidence type="ECO:0000313" key="1">
    <source>
        <dbReference type="EMBL" id="KAF6480926.1"/>
    </source>
</evidence>
<dbReference type="EMBL" id="JACASF010000004">
    <property type="protein sequence ID" value="KAF6480926.1"/>
    <property type="molecule type" value="Genomic_DNA"/>
</dbReference>
<evidence type="ECO:0000313" key="2">
    <source>
        <dbReference type="Proteomes" id="UP000550707"/>
    </source>
</evidence>